<protein>
    <submittedName>
        <fullName evidence="3">Helix-turn-helix domain-containing protein</fullName>
    </submittedName>
</protein>
<dbReference type="CDD" id="cd00093">
    <property type="entry name" value="HTH_XRE"/>
    <property type="match status" value="1"/>
</dbReference>
<dbReference type="EMBL" id="CP060696">
    <property type="protein sequence ID" value="QNO18685.1"/>
    <property type="molecule type" value="Genomic_DNA"/>
</dbReference>
<evidence type="ECO:0000256" key="1">
    <source>
        <dbReference type="ARBA" id="ARBA00023125"/>
    </source>
</evidence>
<gene>
    <name evidence="3" type="ORF">H6X83_03305</name>
</gene>
<dbReference type="SUPFAM" id="SSF47413">
    <property type="entry name" value="lambda repressor-like DNA-binding domains"/>
    <property type="match status" value="1"/>
</dbReference>
<name>A0A7G9WJ23_9FIRM</name>
<dbReference type="RefSeq" id="WP_212507753.1">
    <property type="nucleotide sequence ID" value="NZ_CP060696.1"/>
</dbReference>
<dbReference type="Pfam" id="PF01381">
    <property type="entry name" value="HTH_3"/>
    <property type="match status" value="1"/>
</dbReference>
<proteinExistence type="predicted"/>
<reference evidence="3 4" key="1">
    <citation type="submission" date="2020-08" db="EMBL/GenBank/DDBJ databases">
        <authorList>
            <person name="Ren C."/>
            <person name="Gu Y."/>
            <person name="Xu Y."/>
        </authorList>
    </citation>
    <scope>NUCLEOTIDE SEQUENCE [LARGE SCALE GENOMIC DNA]</scope>
    <source>
        <strain evidence="3 4">LBM18003</strain>
    </source>
</reference>
<dbReference type="PANTHER" id="PTHR46558">
    <property type="entry name" value="TRACRIPTIONAL REGULATORY PROTEIN-RELATED-RELATED"/>
    <property type="match status" value="1"/>
</dbReference>
<dbReference type="SMART" id="SM00530">
    <property type="entry name" value="HTH_XRE"/>
    <property type="match status" value="1"/>
</dbReference>
<dbReference type="KEGG" id="caml:H6X83_03305"/>
<dbReference type="Proteomes" id="UP000516046">
    <property type="component" value="Chromosome"/>
</dbReference>
<dbReference type="PANTHER" id="PTHR46558:SF14">
    <property type="entry name" value="HTH-TYPE TRANSCRIPTIONAL REGULATOR ANSR"/>
    <property type="match status" value="1"/>
</dbReference>
<dbReference type="InterPro" id="IPR001387">
    <property type="entry name" value="Cro/C1-type_HTH"/>
</dbReference>
<sequence>MKSGIHLGQQLRTLRIKNGYTQQQISDLLSLDRSTYAYYETNRTTPPLSTLKKIADIFNVSVSTLLDNEENLPTVFDPEALTFTEFDHNLSHVYELRPEERRLVALFRLSDRQTKGKILTALSDQTQKAPHKKP</sequence>
<keyword evidence="1" id="KW-0238">DNA-binding</keyword>
<dbReference type="InterPro" id="IPR010982">
    <property type="entry name" value="Lambda_DNA-bd_dom_sf"/>
</dbReference>
<evidence type="ECO:0000313" key="4">
    <source>
        <dbReference type="Proteomes" id="UP000516046"/>
    </source>
</evidence>
<accession>A0A7G9WJ23</accession>
<dbReference type="Gene3D" id="1.10.260.40">
    <property type="entry name" value="lambda repressor-like DNA-binding domains"/>
    <property type="match status" value="1"/>
</dbReference>
<dbReference type="AlphaFoldDB" id="A0A7G9WJ23"/>
<organism evidence="3 4">
    <name type="scientific">Caproicibacterium amylolyticum</name>
    <dbReference type="NCBI Taxonomy" id="2766537"/>
    <lineage>
        <taxon>Bacteria</taxon>
        <taxon>Bacillati</taxon>
        <taxon>Bacillota</taxon>
        <taxon>Clostridia</taxon>
        <taxon>Eubacteriales</taxon>
        <taxon>Oscillospiraceae</taxon>
        <taxon>Caproicibacterium</taxon>
    </lineage>
</organism>
<feature type="domain" description="HTH cro/C1-type" evidence="2">
    <location>
        <begin position="11"/>
        <end position="65"/>
    </location>
</feature>
<evidence type="ECO:0000259" key="2">
    <source>
        <dbReference type="PROSITE" id="PS50943"/>
    </source>
</evidence>
<evidence type="ECO:0000313" key="3">
    <source>
        <dbReference type="EMBL" id="QNO18685.1"/>
    </source>
</evidence>
<keyword evidence="4" id="KW-1185">Reference proteome</keyword>
<dbReference type="GO" id="GO:0003677">
    <property type="term" value="F:DNA binding"/>
    <property type="evidence" value="ECO:0007669"/>
    <property type="project" value="UniProtKB-KW"/>
</dbReference>
<dbReference type="PROSITE" id="PS50943">
    <property type="entry name" value="HTH_CROC1"/>
    <property type="match status" value="1"/>
</dbReference>